<dbReference type="GeneID" id="75691506"/>
<reference evidence="1 2" key="1">
    <citation type="submission" date="2021-04" db="EMBL/GenBank/DDBJ databases">
        <authorList>
            <person name="Shkoporov A.N."/>
            <person name="Stockdale S.R."/>
            <person name="Guerin E."/>
            <person name="Ross R.P."/>
            <person name="Hill C."/>
        </authorList>
    </citation>
    <scope>NUCLEOTIDE SEQUENCE [LARGE SCALE GENOMIC DNA]</scope>
    <source>
        <strain evidence="2">cr91_1</strain>
    </source>
</reference>
<gene>
    <name evidence="1" type="primary">gp_16417</name>
</gene>
<dbReference type="Proteomes" id="UP000827372">
    <property type="component" value="Segment"/>
</dbReference>
<evidence type="ECO:0000313" key="1">
    <source>
        <dbReference type="EMBL" id="QWM89647.1"/>
    </source>
</evidence>
<evidence type="ECO:0000313" key="2">
    <source>
        <dbReference type="Proteomes" id="UP000827372"/>
    </source>
</evidence>
<dbReference type="KEGG" id="vg:75691506"/>
<protein>
    <submittedName>
        <fullName evidence="1">Uncharacterized protein</fullName>
    </submittedName>
</protein>
<accession>A0AAE7S046</accession>
<dbReference type="EMBL" id="MZ130480">
    <property type="protein sequence ID" value="QWM89647.1"/>
    <property type="molecule type" value="Genomic_DNA"/>
</dbReference>
<dbReference type="RefSeq" id="YP_010359219.1">
    <property type="nucleotide sequence ID" value="NC_062770.1"/>
</dbReference>
<sequence>MEFKVPKPKRQPLSSELDDDYVLIYKDADNILDDIDFVVDDDRILCKTIIDSLEKEAAAQLLAGKCVQLPYIGNIRRSPIKMALIKHYKEFKEKRSQLSREDYVAYCKKVMRQEKIDLQNAEIHKRKMNAFRKKNLKIWMEKKKAFGDAYANVYLYVLRYWTAIDFDWDVELAYQENVGNG</sequence>
<name>A0AAE7S046_9CAUD</name>
<organism evidence="1 2">
    <name type="scientific">uncultured phage cr91_1</name>
    <dbReference type="NCBI Taxonomy" id="2986403"/>
    <lineage>
        <taxon>Viruses</taxon>
        <taxon>Duplodnaviria</taxon>
        <taxon>Heunggongvirae</taxon>
        <taxon>Uroviricota</taxon>
        <taxon>Caudoviricetes</taxon>
        <taxon>Crassvirales</taxon>
        <taxon>Intestiviridae</taxon>
        <taxon>Crudevirinae</taxon>
        <taxon>Drivevirus</taxon>
        <taxon>Drivevirus gastrointestinalis</taxon>
    </lineage>
</organism>
<proteinExistence type="predicted"/>
<keyword evidence="2" id="KW-1185">Reference proteome</keyword>